<dbReference type="AlphaFoldDB" id="A0A9W9VTY2"/>
<protein>
    <submittedName>
        <fullName evidence="2">Uncharacterized protein</fullName>
    </submittedName>
</protein>
<comment type="caution">
    <text evidence="2">The sequence shown here is derived from an EMBL/GenBank/DDBJ whole genome shotgun (WGS) entry which is preliminary data.</text>
</comment>
<gene>
    <name evidence="2" type="ORF">N7496_000237</name>
</gene>
<feature type="compositionally biased region" description="Polar residues" evidence="1">
    <location>
        <begin position="9"/>
        <end position="27"/>
    </location>
</feature>
<evidence type="ECO:0000313" key="2">
    <source>
        <dbReference type="EMBL" id="KAJ5389169.1"/>
    </source>
</evidence>
<evidence type="ECO:0000313" key="3">
    <source>
        <dbReference type="Proteomes" id="UP001147782"/>
    </source>
</evidence>
<feature type="compositionally biased region" description="Polar residues" evidence="1">
    <location>
        <begin position="44"/>
        <end position="60"/>
    </location>
</feature>
<feature type="region of interest" description="Disordered" evidence="1">
    <location>
        <begin position="1"/>
        <end position="92"/>
    </location>
</feature>
<dbReference type="GeneID" id="81432345"/>
<dbReference type="RefSeq" id="XP_056559897.1">
    <property type="nucleotide sequence ID" value="XM_056693168.1"/>
</dbReference>
<dbReference type="Proteomes" id="UP001147782">
    <property type="component" value="Unassembled WGS sequence"/>
</dbReference>
<accession>A0A9W9VTY2</accession>
<sequence>MVPAKRKNSTTIPSQDGTFTATLSPSGKVTLKPIAKPTPPFGSGSVSETHPPSALSSSRNADLGPTPPGLARRGNTPQPPNAAPQNGLAQDTIPILQRRFTELEGGRVVRPPDGRSYGRSFLNTLCRGWKASEQWAKEHPLTMFLISVPLSAAGVGLSFKK</sequence>
<reference evidence="2" key="1">
    <citation type="submission" date="2022-11" db="EMBL/GenBank/DDBJ databases">
        <authorList>
            <person name="Petersen C."/>
        </authorList>
    </citation>
    <scope>NUCLEOTIDE SEQUENCE</scope>
    <source>
        <strain evidence="2">IBT 29864</strain>
    </source>
</reference>
<organism evidence="2 3">
    <name type="scientific">Penicillium cataractarum</name>
    <dbReference type="NCBI Taxonomy" id="2100454"/>
    <lineage>
        <taxon>Eukaryota</taxon>
        <taxon>Fungi</taxon>
        <taxon>Dikarya</taxon>
        <taxon>Ascomycota</taxon>
        <taxon>Pezizomycotina</taxon>
        <taxon>Eurotiomycetes</taxon>
        <taxon>Eurotiomycetidae</taxon>
        <taxon>Eurotiales</taxon>
        <taxon>Aspergillaceae</taxon>
        <taxon>Penicillium</taxon>
    </lineage>
</organism>
<proteinExistence type="predicted"/>
<evidence type="ECO:0000256" key="1">
    <source>
        <dbReference type="SAM" id="MobiDB-lite"/>
    </source>
</evidence>
<dbReference type="EMBL" id="JAPZBS010000001">
    <property type="protein sequence ID" value="KAJ5389169.1"/>
    <property type="molecule type" value="Genomic_DNA"/>
</dbReference>
<name>A0A9W9VTY2_9EURO</name>
<keyword evidence="3" id="KW-1185">Reference proteome</keyword>
<reference evidence="2" key="2">
    <citation type="journal article" date="2023" name="IMA Fungus">
        <title>Comparative genomic study of the Penicillium genus elucidates a diverse pangenome and 15 lateral gene transfer events.</title>
        <authorList>
            <person name="Petersen C."/>
            <person name="Sorensen T."/>
            <person name="Nielsen M.R."/>
            <person name="Sondergaard T.E."/>
            <person name="Sorensen J.L."/>
            <person name="Fitzpatrick D.A."/>
            <person name="Frisvad J.C."/>
            <person name="Nielsen K.L."/>
        </authorList>
    </citation>
    <scope>NUCLEOTIDE SEQUENCE</scope>
    <source>
        <strain evidence="2">IBT 29864</strain>
    </source>
</reference>